<name>A0A562Q8T7_9PSED</name>
<evidence type="ECO:0000313" key="1">
    <source>
        <dbReference type="EMBL" id="TWI53143.1"/>
    </source>
</evidence>
<comment type="caution">
    <text evidence="1">The sequence shown here is derived from an EMBL/GenBank/DDBJ whole genome shotgun (WGS) entry which is preliminary data.</text>
</comment>
<dbReference type="EMBL" id="VLKY01000009">
    <property type="protein sequence ID" value="TWI53143.1"/>
    <property type="molecule type" value="Genomic_DNA"/>
</dbReference>
<gene>
    <name evidence="1" type="ORF">IQ22_02986</name>
</gene>
<organism evidence="1 2">
    <name type="scientific">Pseudomonas duriflava</name>
    <dbReference type="NCBI Taxonomy" id="459528"/>
    <lineage>
        <taxon>Bacteria</taxon>
        <taxon>Pseudomonadati</taxon>
        <taxon>Pseudomonadota</taxon>
        <taxon>Gammaproteobacteria</taxon>
        <taxon>Pseudomonadales</taxon>
        <taxon>Pseudomonadaceae</taxon>
        <taxon>Pseudomonas</taxon>
    </lineage>
</organism>
<protein>
    <submittedName>
        <fullName evidence="1">Uncharacterized protein</fullName>
    </submittedName>
</protein>
<reference evidence="1 2" key="1">
    <citation type="journal article" date="2015" name="Stand. Genomic Sci.">
        <title>Genomic Encyclopedia of Bacterial and Archaeal Type Strains, Phase III: the genomes of soil and plant-associated and newly described type strains.</title>
        <authorList>
            <person name="Whitman W.B."/>
            <person name="Woyke T."/>
            <person name="Klenk H.P."/>
            <person name="Zhou Y."/>
            <person name="Lilburn T.G."/>
            <person name="Beck B.J."/>
            <person name="De Vos P."/>
            <person name="Vandamme P."/>
            <person name="Eisen J.A."/>
            <person name="Garrity G."/>
            <person name="Hugenholtz P."/>
            <person name="Kyrpides N.C."/>
        </authorList>
    </citation>
    <scope>NUCLEOTIDE SEQUENCE [LARGE SCALE GENOMIC DNA]</scope>
    <source>
        <strain evidence="1 2">CGMCC 1.6858</strain>
    </source>
</reference>
<evidence type="ECO:0000313" key="2">
    <source>
        <dbReference type="Proteomes" id="UP000316905"/>
    </source>
</evidence>
<accession>A0A562Q8T7</accession>
<proteinExistence type="predicted"/>
<sequence length="252" mass="29028">MSVSMIASLIVSGAFLLIFISFLNQKLEAHQLEKTRLRAELTSRIRRYEQLSNNLPGQWMSPALKLLLSRLELVLLERLTLKGKSPVDEARIKLLQEEIAKGDEIEIHNAHQTISSEAKAKQVRAQLENLHAQISYAIQNSLIDSREAEYWDGEIRDLMTLLHFEFFDSLGRQFLEQGQLSPARQAFERAAQYIRKKPNADKFEEHLLYLDEQVNAIKIKQGVGQNIREPTQLLQGMEELEKEDAPMKSIYD</sequence>
<keyword evidence="2" id="KW-1185">Reference proteome</keyword>
<dbReference type="AlphaFoldDB" id="A0A562Q8T7"/>
<dbReference type="Proteomes" id="UP000316905">
    <property type="component" value="Unassembled WGS sequence"/>
</dbReference>